<dbReference type="PROSITE" id="PS51035">
    <property type="entry name" value="BAG"/>
    <property type="match status" value="1"/>
</dbReference>
<evidence type="ECO:0000259" key="3">
    <source>
        <dbReference type="PROSITE" id="PS51035"/>
    </source>
</evidence>
<dbReference type="InterPro" id="IPR000048">
    <property type="entry name" value="IQ_motif_EF-hand-BS"/>
</dbReference>
<sequence length="312" mass="36033">MEDFFGRRYMNSSPYQYQRSYKTRSRDIPVESKFSSPKVVSIPIHYVRSSNRSKAAMGIQKVVRGFFVRKRVKAILGIKKEVDEIEKKFRDKGLFFDLLKKDGKERLKLNEVLMGLLFKLDSIRGIDFGIRELRKAVISKVIMLQERLDSIVSEQENVDQDGVEDVEQNWELVSDFGEKLGQEEDNFDEKVEKQEALNGEVVKEGNLGENCSKKDEEGATIETEWKQEGKNDNGMKELMEKMMSKNEMLIGMVADLCEKNKVQVQVNHMQARVINSLLKRVDNLEKSLRNEQSKCKKQRKPVAGSQDANKKP</sequence>
<comment type="caution">
    <text evidence="4">The sequence shown here is derived from an EMBL/GenBank/DDBJ whole genome shotgun (WGS) entry which is preliminary data.</text>
</comment>
<dbReference type="OrthoDB" id="1923217at2759"/>
<evidence type="ECO:0000256" key="1">
    <source>
        <dbReference type="ARBA" id="ARBA00023186"/>
    </source>
</evidence>
<feature type="region of interest" description="Disordered" evidence="2">
    <location>
        <begin position="289"/>
        <end position="312"/>
    </location>
</feature>
<dbReference type="GO" id="GO:0009506">
    <property type="term" value="C:plasmodesma"/>
    <property type="evidence" value="ECO:0007669"/>
    <property type="project" value="TreeGrafter"/>
</dbReference>
<dbReference type="SUPFAM" id="SSF63491">
    <property type="entry name" value="BAG domain"/>
    <property type="match status" value="1"/>
</dbReference>
<dbReference type="Pfam" id="PF02179">
    <property type="entry name" value="BAG"/>
    <property type="match status" value="1"/>
</dbReference>
<dbReference type="Proteomes" id="UP000554482">
    <property type="component" value="Unassembled WGS sequence"/>
</dbReference>
<dbReference type="PROSITE" id="PS50096">
    <property type="entry name" value="IQ"/>
    <property type="match status" value="1"/>
</dbReference>
<dbReference type="GO" id="GO:0051087">
    <property type="term" value="F:protein-folding chaperone binding"/>
    <property type="evidence" value="ECO:0007669"/>
    <property type="project" value="InterPro"/>
</dbReference>
<evidence type="ECO:0000313" key="5">
    <source>
        <dbReference type="Proteomes" id="UP000554482"/>
    </source>
</evidence>
<dbReference type="InterPro" id="IPR040400">
    <property type="entry name" value="BAG5/6/7/8"/>
</dbReference>
<organism evidence="4 5">
    <name type="scientific">Thalictrum thalictroides</name>
    <name type="common">Rue-anemone</name>
    <name type="synonym">Anemone thalictroides</name>
    <dbReference type="NCBI Taxonomy" id="46969"/>
    <lineage>
        <taxon>Eukaryota</taxon>
        <taxon>Viridiplantae</taxon>
        <taxon>Streptophyta</taxon>
        <taxon>Embryophyta</taxon>
        <taxon>Tracheophyta</taxon>
        <taxon>Spermatophyta</taxon>
        <taxon>Magnoliopsida</taxon>
        <taxon>Ranunculales</taxon>
        <taxon>Ranunculaceae</taxon>
        <taxon>Thalictroideae</taxon>
        <taxon>Thalictrum</taxon>
    </lineage>
</organism>
<proteinExistence type="predicted"/>
<gene>
    <name evidence="4" type="ORF">FRX31_002465</name>
</gene>
<keyword evidence="1" id="KW-0143">Chaperone</keyword>
<dbReference type="GO" id="GO:0006457">
    <property type="term" value="P:protein folding"/>
    <property type="evidence" value="ECO:0007669"/>
    <property type="project" value="TreeGrafter"/>
</dbReference>
<dbReference type="SMART" id="SM00015">
    <property type="entry name" value="IQ"/>
    <property type="match status" value="1"/>
</dbReference>
<evidence type="ECO:0000313" key="4">
    <source>
        <dbReference type="EMBL" id="KAF5207948.1"/>
    </source>
</evidence>
<dbReference type="EMBL" id="JABWDY010000735">
    <property type="protein sequence ID" value="KAF5207948.1"/>
    <property type="molecule type" value="Genomic_DNA"/>
</dbReference>
<dbReference type="InterPro" id="IPR036533">
    <property type="entry name" value="BAG_dom_sf"/>
</dbReference>
<evidence type="ECO:0000256" key="2">
    <source>
        <dbReference type="SAM" id="MobiDB-lite"/>
    </source>
</evidence>
<dbReference type="AlphaFoldDB" id="A0A7J6XG06"/>
<reference evidence="4 5" key="1">
    <citation type="submission" date="2020-06" db="EMBL/GenBank/DDBJ databases">
        <title>Transcriptomic and genomic resources for Thalictrum thalictroides and T. hernandezii: Facilitating candidate gene discovery in an emerging model plant lineage.</title>
        <authorList>
            <person name="Arias T."/>
            <person name="Riano-Pachon D.M."/>
            <person name="Di Stilio V.S."/>
        </authorList>
    </citation>
    <scope>NUCLEOTIDE SEQUENCE [LARGE SCALE GENOMIC DNA]</scope>
    <source>
        <strain evidence="5">cv. WT478/WT964</strain>
        <tissue evidence="4">Leaves</tissue>
    </source>
</reference>
<keyword evidence="5" id="KW-1185">Reference proteome</keyword>
<protein>
    <submittedName>
        <fullName evidence="4">Bcl-2-associated athanogene</fullName>
    </submittedName>
</protein>
<feature type="domain" description="BAG" evidence="3">
    <location>
        <begin position="74"/>
        <end position="152"/>
    </location>
</feature>
<dbReference type="PANTHER" id="PTHR33322">
    <property type="entry name" value="BAG DOMAIN CONTAINING PROTEIN, EXPRESSED"/>
    <property type="match status" value="1"/>
</dbReference>
<dbReference type="Gene3D" id="1.20.58.120">
    <property type="entry name" value="BAG domain"/>
    <property type="match status" value="1"/>
</dbReference>
<name>A0A7J6XG06_THATH</name>
<dbReference type="SMART" id="SM00264">
    <property type="entry name" value="BAG"/>
    <property type="match status" value="1"/>
</dbReference>
<dbReference type="PANTHER" id="PTHR33322:SF4">
    <property type="entry name" value="BAG DOMAIN CONTAINING PROTEIN, EXPRESSED"/>
    <property type="match status" value="1"/>
</dbReference>
<dbReference type="InterPro" id="IPR003103">
    <property type="entry name" value="BAG_domain"/>
</dbReference>
<accession>A0A7J6XG06</accession>